<feature type="transmembrane region" description="Helical" evidence="2">
    <location>
        <begin position="146"/>
        <end position="165"/>
    </location>
</feature>
<keyword evidence="2" id="KW-0472">Membrane</keyword>
<organism evidence="4 5">
    <name type="scientific">Littorina saxatilis</name>
    <dbReference type="NCBI Taxonomy" id="31220"/>
    <lineage>
        <taxon>Eukaryota</taxon>
        <taxon>Metazoa</taxon>
        <taxon>Spiralia</taxon>
        <taxon>Lophotrochozoa</taxon>
        <taxon>Mollusca</taxon>
        <taxon>Gastropoda</taxon>
        <taxon>Caenogastropoda</taxon>
        <taxon>Littorinimorpha</taxon>
        <taxon>Littorinoidea</taxon>
        <taxon>Littorinidae</taxon>
        <taxon>Littorina</taxon>
    </lineage>
</organism>
<dbReference type="EMBL" id="JBAMIC010000010">
    <property type="protein sequence ID" value="KAK7101769.1"/>
    <property type="molecule type" value="Genomic_DNA"/>
</dbReference>
<sequence length="527" mass="59464">MGFYQRVAVLSYLLLLLCHAAPIERASPKPEWHPIISTAQYSPTKSLVVTVSPRVNSIYYLRVCVSLTLRCEGNVTTMESPNDTFRYSVTGLHVNKSYYVYVKPFDEYGHELDTWIHKQSPIKIEPWPEDPPKEADHVDASGITEVLVALLLVLLIAVVGIVCLCKKGYLHKIKFLRCCLPQSSLVGQPIKVLQMYVVENEPFQQVVQKHMAFLKKYLNVDPKDANEMRHQQNQDQWLENACSERRVIVYISPQLMHMLRNNEGQGQCGEEVAHPHPLARKYAQMIHRLTSADALKKGRGKGRNPVFILSGCFPSDPEDEKYVNQQINMRTLQRHWVSKFGTLTSPAPLLSKLSGCHHSFFSTRDWASCHQARELLPAVSHMYGLTTHNHYYVDLNGVEPNNPVQDESDSDQTEHEHHYSSVGWGDRPRRTDSGFSSSTMEVIRYSNHSSEGNSSPGVTGGDKCMELDSHAETDPMLQSTSLSVSQIISFTPPDLVEADENDSCVIDAELMKVNSAGESRWSPRANC</sequence>
<protein>
    <recommendedName>
        <fullName evidence="6">Fibronectin type-III domain-containing protein</fullName>
    </recommendedName>
</protein>
<feature type="chain" id="PRO_5042959236" description="Fibronectin type-III domain-containing protein" evidence="3">
    <location>
        <begin position="21"/>
        <end position="527"/>
    </location>
</feature>
<comment type="caution">
    <text evidence="4">The sequence shown here is derived from an EMBL/GenBank/DDBJ whole genome shotgun (WGS) entry which is preliminary data.</text>
</comment>
<feature type="region of interest" description="Disordered" evidence="1">
    <location>
        <begin position="398"/>
        <end position="435"/>
    </location>
</feature>
<reference evidence="4 5" key="1">
    <citation type="submission" date="2024-02" db="EMBL/GenBank/DDBJ databases">
        <title>Chromosome-scale genome assembly of the rough periwinkle Littorina saxatilis.</title>
        <authorList>
            <person name="De Jode A."/>
            <person name="Faria R."/>
            <person name="Formenti G."/>
            <person name="Sims Y."/>
            <person name="Smith T.P."/>
            <person name="Tracey A."/>
            <person name="Wood J.M.D."/>
            <person name="Zagrodzka Z.B."/>
            <person name="Johannesson K."/>
            <person name="Butlin R.K."/>
            <person name="Leder E.H."/>
        </authorList>
    </citation>
    <scope>NUCLEOTIDE SEQUENCE [LARGE SCALE GENOMIC DNA]</scope>
    <source>
        <strain evidence="4">Snail1</strain>
        <tissue evidence="4">Muscle</tissue>
    </source>
</reference>
<keyword evidence="2" id="KW-0812">Transmembrane</keyword>
<feature type="signal peptide" evidence="3">
    <location>
        <begin position="1"/>
        <end position="20"/>
    </location>
</feature>
<evidence type="ECO:0000256" key="1">
    <source>
        <dbReference type="SAM" id="MobiDB-lite"/>
    </source>
</evidence>
<keyword evidence="5" id="KW-1185">Reference proteome</keyword>
<evidence type="ECO:0000313" key="5">
    <source>
        <dbReference type="Proteomes" id="UP001374579"/>
    </source>
</evidence>
<evidence type="ECO:0000256" key="3">
    <source>
        <dbReference type="SAM" id="SignalP"/>
    </source>
</evidence>
<dbReference type="AlphaFoldDB" id="A0AAN9BBW1"/>
<keyword evidence="2" id="KW-1133">Transmembrane helix</keyword>
<evidence type="ECO:0000256" key="2">
    <source>
        <dbReference type="SAM" id="Phobius"/>
    </source>
</evidence>
<evidence type="ECO:0000313" key="4">
    <source>
        <dbReference type="EMBL" id="KAK7101769.1"/>
    </source>
</evidence>
<accession>A0AAN9BBW1</accession>
<gene>
    <name evidence="4" type="ORF">V1264_020099</name>
</gene>
<name>A0AAN9BBW1_9CAEN</name>
<keyword evidence="3" id="KW-0732">Signal</keyword>
<evidence type="ECO:0008006" key="6">
    <source>
        <dbReference type="Google" id="ProtNLM"/>
    </source>
</evidence>
<proteinExistence type="predicted"/>
<dbReference type="Proteomes" id="UP001374579">
    <property type="component" value="Unassembled WGS sequence"/>
</dbReference>